<organism evidence="1 2">
    <name type="scientific">Candidatus Neptunichlamydia vexilliferae</name>
    <dbReference type="NCBI Taxonomy" id="1651774"/>
    <lineage>
        <taxon>Bacteria</taxon>
        <taxon>Pseudomonadati</taxon>
        <taxon>Chlamydiota</taxon>
        <taxon>Chlamydiia</taxon>
        <taxon>Parachlamydiales</taxon>
        <taxon>Simkaniaceae</taxon>
        <taxon>Candidatus Neptunichlamydia</taxon>
    </lineage>
</organism>
<name>A0ABS0AWM9_9BACT</name>
<gene>
    <name evidence="1" type="ORF">NEPTK9_000038</name>
</gene>
<accession>A0ABS0AWM9</accession>
<dbReference type="Gene3D" id="3.30.1460.10">
    <property type="match status" value="1"/>
</dbReference>
<sequence>MDRFQELLWDLGEITGIPLHVDKNHACNILLDDTLEVQIQMDEHGENLLMCSFVSEIPPGRFREEVLKEAMKVNSTYHPFGFLAFYEQKSLLILHQFLPAEKLSGEKLVTHLEGFIEEADEWRTALASGASAPRKYQSVSDKPPPFAQ</sequence>
<dbReference type="RefSeq" id="WP_194846812.1">
    <property type="nucleotide sequence ID" value="NZ_JAAEJV010000001.1"/>
</dbReference>
<dbReference type="CDD" id="cd17028">
    <property type="entry name" value="T3SC_IA_SycE_Scc1-like"/>
    <property type="match status" value="1"/>
</dbReference>
<dbReference type="SUPFAM" id="SSF69635">
    <property type="entry name" value="Type III secretory system chaperone-like"/>
    <property type="match status" value="1"/>
</dbReference>
<reference evidence="1 2" key="1">
    <citation type="submission" date="2020-01" db="EMBL/GenBank/DDBJ databases">
        <title>Draft genome sequence of Cand. Neptunochlamydia vexilliferae K9.</title>
        <authorList>
            <person name="Schulz F."/>
            <person name="Koestlbacher S."/>
            <person name="Wascher F."/>
            <person name="Pizzetti I."/>
            <person name="Horn M."/>
        </authorList>
    </citation>
    <scope>NUCLEOTIDE SEQUENCE [LARGE SCALE GENOMIC DNA]</scope>
    <source>
        <strain evidence="1 2">K9</strain>
    </source>
</reference>
<evidence type="ECO:0000313" key="2">
    <source>
        <dbReference type="Proteomes" id="UP001194714"/>
    </source>
</evidence>
<comment type="caution">
    <text evidence="1">The sequence shown here is derived from an EMBL/GenBank/DDBJ whole genome shotgun (WGS) entry which is preliminary data.</text>
</comment>
<keyword evidence="2" id="KW-1185">Reference proteome</keyword>
<evidence type="ECO:0000313" key="1">
    <source>
        <dbReference type="EMBL" id="MBF5058542.1"/>
    </source>
</evidence>
<protein>
    <recommendedName>
        <fullName evidence="3">Type III secretion chaperone SycE</fullName>
    </recommendedName>
</protein>
<dbReference type="Proteomes" id="UP001194714">
    <property type="component" value="Unassembled WGS sequence"/>
</dbReference>
<dbReference type="EMBL" id="JAAEJV010000001">
    <property type="protein sequence ID" value="MBF5058542.1"/>
    <property type="molecule type" value="Genomic_DNA"/>
</dbReference>
<dbReference type="Pfam" id="PF05932">
    <property type="entry name" value="CesT"/>
    <property type="match status" value="1"/>
</dbReference>
<proteinExistence type="predicted"/>
<evidence type="ECO:0008006" key="3">
    <source>
        <dbReference type="Google" id="ProtNLM"/>
    </source>
</evidence>
<dbReference type="InterPro" id="IPR010261">
    <property type="entry name" value="Tir_chaperone"/>
</dbReference>